<dbReference type="EMBL" id="BTSY01000005">
    <property type="protein sequence ID" value="GMT30811.1"/>
    <property type="molecule type" value="Genomic_DNA"/>
</dbReference>
<reference evidence="1" key="1">
    <citation type="submission" date="2023-10" db="EMBL/GenBank/DDBJ databases">
        <title>Genome assembly of Pristionchus species.</title>
        <authorList>
            <person name="Yoshida K."/>
            <person name="Sommer R.J."/>
        </authorList>
    </citation>
    <scope>NUCLEOTIDE SEQUENCE</scope>
    <source>
        <strain evidence="1">RS5133</strain>
    </source>
</reference>
<keyword evidence="2" id="KW-1185">Reference proteome</keyword>
<organism evidence="1 2">
    <name type="scientific">Pristionchus fissidentatus</name>
    <dbReference type="NCBI Taxonomy" id="1538716"/>
    <lineage>
        <taxon>Eukaryota</taxon>
        <taxon>Metazoa</taxon>
        <taxon>Ecdysozoa</taxon>
        <taxon>Nematoda</taxon>
        <taxon>Chromadorea</taxon>
        <taxon>Rhabditida</taxon>
        <taxon>Rhabditina</taxon>
        <taxon>Diplogasteromorpha</taxon>
        <taxon>Diplogasteroidea</taxon>
        <taxon>Neodiplogasteridae</taxon>
        <taxon>Pristionchus</taxon>
    </lineage>
</organism>
<proteinExistence type="predicted"/>
<name>A0AAV5WEX3_9BILA</name>
<evidence type="ECO:0000313" key="2">
    <source>
        <dbReference type="Proteomes" id="UP001432322"/>
    </source>
</evidence>
<feature type="non-terminal residue" evidence="1">
    <location>
        <position position="1"/>
    </location>
</feature>
<comment type="caution">
    <text evidence="1">The sequence shown here is derived from an EMBL/GenBank/DDBJ whole genome shotgun (WGS) entry which is preliminary data.</text>
</comment>
<dbReference type="Proteomes" id="UP001432322">
    <property type="component" value="Unassembled WGS sequence"/>
</dbReference>
<sequence length="73" mass="8394">FILDCRGSQKLLTTQNFQNGSLHLYSDGLPLHVLSFLEPAELLSIELVNSLMKRAAGVEKRKETVKRRLEFHR</sequence>
<evidence type="ECO:0000313" key="1">
    <source>
        <dbReference type="EMBL" id="GMT30811.1"/>
    </source>
</evidence>
<accession>A0AAV5WEX3</accession>
<feature type="non-terminal residue" evidence="1">
    <location>
        <position position="73"/>
    </location>
</feature>
<gene>
    <name evidence="1" type="ORF">PFISCL1PPCAC_22108</name>
</gene>
<dbReference type="AlphaFoldDB" id="A0AAV5WEX3"/>
<protein>
    <submittedName>
        <fullName evidence="1">Uncharacterized protein</fullName>
    </submittedName>
</protein>